<dbReference type="OrthoDB" id="3261136at2759"/>
<evidence type="ECO:0000313" key="3">
    <source>
        <dbReference type="Proteomes" id="UP000077266"/>
    </source>
</evidence>
<dbReference type="InParanoid" id="A0A165JMU0"/>
<evidence type="ECO:0000259" key="1">
    <source>
        <dbReference type="Pfam" id="PF14529"/>
    </source>
</evidence>
<dbReference type="AlphaFoldDB" id="A0A165JMU0"/>
<dbReference type="EMBL" id="KV425963">
    <property type="protein sequence ID" value="KZV95076.1"/>
    <property type="molecule type" value="Genomic_DNA"/>
</dbReference>
<dbReference type="GO" id="GO:0003824">
    <property type="term" value="F:catalytic activity"/>
    <property type="evidence" value="ECO:0007669"/>
    <property type="project" value="InterPro"/>
</dbReference>
<evidence type="ECO:0000313" key="2">
    <source>
        <dbReference type="EMBL" id="KZV95076.1"/>
    </source>
</evidence>
<accession>A0A165JMU0</accession>
<name>A0A165JMU0_EXIGL</name>
<dbReference type="PANTHER" id="PTHR33273">
    <property type="entry name" value="DOMAIN-CONTAINING PROTEIN, PUTATIVE-RELATED"/>
    <property type="match status" value="1"/>
</dbReference>
<keyword evidence="3" id="KW-1185">Reference proteome</keyword>
<dbReference type="Proteomes" id="UP000077266">
    <property type="component" value="Unassembled WGS sequence"/>
</dbReference>
<sequence>MNPCRRLRFWQQNCNTSHTSLSHILSVADPSEWDVVFLQEPPFTRAGTITVNSHWFVILPSAHGKDDARARSAILVNKRLATNAWEELPSSSRDLSGLRLRTELGTVDIYNLYSDQATAEGLDDLERIMDSGGSRGESDYVIWLGDFNAHNSLWEPQRNAHLWRARKDRERGDRIIALLAEYGMLMALPGDKPTLETHGRTKNRTRPDNVFCSADLLDYIVTCDTREPDRGPRTDHFPVVTELDVSVDASDGLPRRNWRAVDWDKFRRTLVEELAKYPDPSEPLTEDEFRLLCERLTASFQKAADRHAPEVRPSPYLKRWWTAELTKEREHCRSLGRVSEKWETVPDHPVHAEYRSCLDEYGRMLDSAKSSHWEEWLETLDAHSVWNAHKYVNDLPMDCRSARVPTLEKREADGSTRKLRDNKSKGEEFFCSFFPQHPGDVVLPEIDIALRDLADAHFVTREQIRRAVANLSPYKALGHDGIPNVAIKKCIAVVEECVTRMVRARSGQTTKPAQICRLRGMIS</sequence>
<dbReference type="PANTHER" id="PTHR33273:SF4">
    <property type="entry name" value="ENDONUCLEASE_EXONUCLEASE_PHOSPHATASE DOMAIN-CONTAINING PROTEIN"/>
    <property type="match status" value="1"/>
</dbReference>
<dbReference type="InterPro" id="IPR005135">
    <property type="entry name" value="Endo/exonuclease/phosphatase"/>
</dbReference>
<protein>
    <submittedName>
        <fullName evidence="2">DNase I-like protein</fullName>
    </submittedName>
</protein>
<dbReference type="STRING" id="1314781.A0A165JMU0"/>
<gene>
    <name evidence="2" type="ORF">EXIGLDRAFT_611054</name>
</gene>
<feature type="domain" description="Endonuclease/exonuclease/phosphatase" evidence="1">
    <location>
        <begin position="109"/>
        <end position="239"/>
    </location>
</feature>
<dbReference type="Gene3D" id="3.60.10.10">
    <property type="entry name" value="Endonuclease/exonuclease/phosphatase"/>
    <property type="match status" value="1"/>
</dbReference>
<dbReference type="Pfam" id="PF14529">
    <property type="entry name" value="Exo_endo_phos_2"/>
    <property type="match status" value="1"/>
</dbReference>
<dbReference type="InterPro" id="IPR036691">
    <property type="entry name" value="Endo/exonu/phosph_ase_sf"/>
</dbReference>
<dbReference type="SUPFAM" id="SSF56219">
    <property type="entry name" value="DNase I-like"/>
    <property type="match status" value="1"/>
</dbReference>
<organism evidence="2 3">
    <name type="scientific">Exidia glandulosa HHB12029</name>
    <dbReference type="NCBI Taxonomy" id="1314781"/>
    <lineage>
        <taxon>Eukaryota</taxon>
        <taxon>Fungi</taxon>
        <taxon>Dikarya</taxon>
        <taxon>Basidiomycota</taxon>
        <taxon>Agaricomycotina</taxon>
        <taxon>Agaricomycetes</taxon>
        <taxon>Auriculariales</taxon>
        <taxon>Exidiaceae</taxon>
        <taxon>Exidia</taxon>
    </lineage>
</organism>
<proteinExistence type="predicted"/>
<reference evidence="2 3" key="1">
    <citation type="journal article" date="2016" name="Mol. Biol. Evol.">
        <title>Comparative Genomics of Early-Diverging Mushroom-Forming Fungi Provides Insights into the Origins of Lignocellulose Decay Capabilities.</title>
        <authorList>
            <person name="Nagy L.G."/>
            <person name="Riley R."/>
            <person name="Tritt A."/>
            <person name="Adam C."/>
            <person name="Daum C."/>
            <person name="Floudas D."/>
            <person name="Sun H."/>
            <person name="Yadav J.S."/>
            <person name="Pangilinan J."/>
            <person name="Larsson K.H."/>
            <person name="Matsuura K."/>
            <person name="Barry K."/>
            <person name="Labutti K."/>
            <person name="Kuo R."/>
            <person name="Ohm R.A."/>
            <person name="Bhattacharya S.S."/>
            <person name="Shirouzu T."/>
            <person name="Yoshinaga Y."/>
            <person name="Martin F.M."/>
            <person name="Grigoriev I.V."/>
            <person name="Hibbett D.S."/>
        </authorList>
    </citation>
    <scope>NUCLEOTIDE SEQUENCE [LARGE SCALE GENOMIC DNA]</scope>
    <source>
        <strain evidence="2 3">HHB12029</strain>
    </source>
</reference>